<proteinExistence type="predicted"/>
<organism evidence="1 2">
    <name type="scientific">Myceligenerans indicum</name>
    <dbReference type="NCBI Taxonomy" id="2593663"/>
    <lineage>
        <taxon>Bacteria</taxon>
        <taxon>Bacillati</taxon>
        <taxon>Actinomycetota</taxon>
        <taxon>Actinomycetes</taxon>
        <taxon>Micrococcales</taxon>
        <taxon>Promicromonosporaceae</taxon>
        <taxon>Myceligenerans</taxon>
    </lineage>
</organism>
<sequence>MPAIATTTTLTFGAGRAALDPATGAPQQFTDDADPARRYLLDAGDSTWHSIEHQWGSGHVTTDCGGARWHTPAVLRESDAGIEAVHRLPHDLRMDVRRWVDGEVLREQYVLRNDGAETRSVTGLGVQTPFGDVYAGAEDSLDRSVHAHLFTGGTWAWALARPMSGAGRLLGLIVREGAVRAYSIESRNPGTFSNVRGHIALLATDRARNPEAFGGQPELTLAPGEEHVLEWELGWYESVDEFLAATAAPAVFSAYAARTGEAITVEAAEVTSPDATVIRVGDRRFHVSAEVHGTYTVDVDGTARTEVLFHDSLEDVVRRRVDYIIRHQVARERPGLLAHAFVPVDVRTRTTLPTNGWPDWTDGSERVAMPVLIQLAALRGWADPAEVRTLLEGWGEFAWTHLFDEEATPTRGSQVGRVPRLYDAPWHAQFFHDHHRLTGSGVALDRAARIIERNFALGGAAHLSITLSETILAVAAGLDAAGEPVRAEVLRQRLLESAWSFVRIGRGLPPHEVNYEQSIVAPLIDLLVAAYGLTGDQAFHDAIAERLPWLLAFSGPQPHVRLHGVAIRHWDGYWFGIERLWGDVFPHHWSALTAATLHRLPRDLRTTETERITEAILRANMANQFPDGSATCAYVMPSSVDGRAAHLSDPLANDQDWHLVLWLRALDER</sequence>
<protein>
    <submittedName>
        <fullName evidence="1">Uncharacterized protein</fullName>
    </submittedName>
</protein>
<dbReference type="RefSeq" id="WP_201850953.1">
    <property type="nucleotide sequence ID" value="NZ_JABBYC010000068.1"/>
</dbReference>
<comment type="caution">
    <text evidence="1">The sequence shown here is derived from an EMBL/GenBank/DDBJ whole genome shotgun (WGS) entry which is preliminary data.</text>
</comment>
<dbReference type="EMBL" id="JABBYC010000068">
    <property type="protein sequence ID" value="MBL0888634.1"/>
    <property type="molecule type" value="Genomic_DNA"/>
</dbReference>
<reference evidence="1 2" key="1">
    <citation type="journal article" date="2021" name="Arch. Microbiol.">
        <title>Myceligenerans indicum sp. nov., an actinobacterium isolated from mangrove sediment of Sundarbans, India.</title>
        <authorList>
            <person name="Asha K."/>
            <person name="Bhadury P."/>
        </authorList>
    </citation>
    <scope>NUCLEOTIDE SEQUENCE [LARGE SCALE GENOMIC DNA]</scope>
    <source>
        <strain evidence="1 2">I2</strain>
    </source>
</reference>
<gene>
    <name evidence="1" type="ORF">HGK34_20530</name>
</gene>
<dbReference type="Proteomes" id="UP000675409">
    <property type="component" value="Unassembled WGS sequence"/>
</dbReference>
<evidence type="ECO:0000313" key="2">
    <source>
        <dbReference type="Proteomes" id="UP000675409"/>
    </source>
</evidence>
<evidence type="ECO:0000313" key="1">
    <source>
        <dbReference type="EMBL" id="MBL0888634.1"/>
    </source>
</evidence>
<name>A0ABS1LRD6_9MICO</name>
<accession>A0ABS1LRD6</accession>
<keyword evidence="2" id="KW-1185">Reference proteome</keyword>